<sequence>MSQLVKFGGRELNLGQPHVMGIINITPDSFSDGGRFYTSNLQLDRVVDEAAKMVAAGATFLDVGGESTRPGAASVTEQEELERVIPVIETLASRFPAIVSVDTSRANVMVAAAKAGATLINDVRALTEPGALAAAASVGLPVCLMHMQGNPQTMQAAPTYSDVVVDVQHFLRDRMQACIDAGIGSDSILLDPGFGFGKSLEHNLALFRALPEFSAIAPVLVGVSRKTMVGAICDKPVDGRLAGSLGLALLAAQSGAAILRVHDVAETCDLLKVLRAVTPSL</sequence>
<dbReference type="Proteomes" id="UP000559987">
    <property type="component" value="Unassembled WGS sequence"/>
</dbReference>
<evidence type="ECO:0000256" key="2">
    <source>
        <dbReference type="ARBA" id="ARBA00001946"/>
    </source>
</evidence>
<evidence type="ECO:0000256" key="3">
    <source>
        <dbReference type="ARBA" id="ARBA00004763"/>
    </source>
</evidence>
<keyword evidence="12" id="KW-1185">Reference proteome</keyword>
<evidence type="ECO:0000256" key="6">
    <source>
        <dbReference type="ARBA" id="ARBA00022723"/>
    </source>
</evidence>
<dbReference type="InterPro" id="IPR006390">
    <property type="entry name" value="DHP_synth_dom"/>
</dbReference>
<comment type="function">
    <text evidence="9">Catalyzes the condensation of para-aminobenzoate (pABA) with 6-hydroxymethyl-7,8-dihydropterin diphosphate (DHPt-PP) to form 7,8-dihydropteroate (H2Pte), the immediate precursor of folate derivatives.</text>
</comment>
<comment type="similarity">
    <text evidence="9">Belongs to the DHPS family.</text>
</comment>
<dbReference type="AlphaFoldDB" id="A0A839UP74"/>
<evidence type="ECO:0000313" key="12">
    <source>
        <dbReference type="Proteomes" id="UP000559987"/>
    </source>
</evidence>
<protein>
    <recommendedName>
        <fullName evidence="4 9">Dihydropteroate synthase</fullName>
        <shortName evidence="9">DHPS</shortName>
        <ecNumber evidence="4 9">2.5.1.15</ecNumber>
    </recommendedName>
    <alternativeName>
        <fullName evidence="9">Dihydropteroate pyrophosphorylase</fullName>
    </alternativeName>
</protein>
<reference evidence="11 12" key="1">
    <citation type="submission" date="2020-08" db="EMBL/GenBank/DDBJ databases">
        <title>Genomic Encyclopedia of Type Strains, Phase III (KMG-III): the genomes of soil and plant-associated and newly described type strains.</title>
        <authorList>
            <person name="Whitman W."/>
        </authorList>
    </citation>
    <scope>NUCLEOTIDE SEQUENCE [LARGE SCALE GENOMIC DNA]</scope>
    <source>
        <strain evidence="11 12">CECT 8571</strain>
    </source>
</reference>
<dbReference type="PANTHER" id="PTHR20941:SF1">
    <property type="entry name" value="FOLIC ACID SYNTHESIS PROTEIN FOL1"/>
    <property type="match status" value="1"/>
</dbReference>
<evidence type="ECO:0000256" key="1">
    <source>
        <dbReference type="ARBA" id="ARBA00000012"/>
    </source>
</evidence>
<evidence type="ECO:0000256" key="4">
    <source>
        <dbReference type="ARBA" id="ARBA00012458"/>
    </source>
</evidence>
<evidence type="ECO:0000256" key="7">
    <source>
        <dbReference type="ARBA" id="ARBA00022842"/>
    </source>
</evidence>
<comment type="cofactor">
    <cofactor evidence="2 9">
        <name>Mg(2+)</name>
        <dbReference type="ChEBI" id="CHEBI:18420"/>
    </cofactor>
</comment>
<dbReference type="InterPro" id="IPR000489">
    <property type="entry name" value="Pterin-binding_dom"/>
</dbReference>
<dbReference type="Gene3D" id="3.20.20.20">
    <property type="entry name" value="Dihydropteroate synthase-like"/>
    <property type="match status" value="1"/>
</dbReference>
<dbReference type="InterPro" id="IPR011005">
    <property type="entry name" value="Dihydropteroate_synth-like_sf"/>
</dbReference>
<dbReference type="Pfam" id="PF00809">
    <property type="entry name" value="Pterin_bind"/>
    <property type="match status" value="1"/>
</dbReference>
<dbReference type="PANTHER" id="PTHR20941">
    <property type="entry name" value="FOLATE SYNTHESIS PROTEINS"/>
    <property type="match status" value="1"/>
</dbReference>
<accession>A0A839UP74</accession>
<gene>
    <name evidence="11" type="ORF">FHS30_000732</name>
</gene>
<dbReference type="SUPFAM" id="SSF51717">
    <property type="entry name" value="Dihydropteroate synthetase-like"/>
    <property type="match status" value="1"/>
</dbReference>
<keyword evidence="7 9" id="KW-0460">Magnesium</keyword>
<comment type="pathway">
    <text evidence="3 9">Cofactor biosynthesis; tetrahydrofolate biosynthesis; 7,8-dihydrofolate from 2-amino-4-hydroxy-6-hydroxymethyl-7,8-dihydropteridine diphosphate and 4-aminobenzoate: step 1/2.</text>
</comment>
<dbReference type="GO" id="GO:0005829">
    <property type="term" value="C:cytosol"/>
    <property type="evidence" value="ECO:0007669"/>
    <property type="project" value="TreeGrafter"/>
</dbReference>
<evidence type="ECO:0000256" key="5">
    <source>
        <dbReference type="ARBA" id="ARBA00022679"/>
    </source>
</evidence>
<dbReference type="InterPro" id="IPR045031">
    <property type="entry name" value="DHP_synth-like"/>
</dbReference>
<dbReference type="PROSITE" id="PS00792">
    <property type="entry name" value="DHPS_1"/>
    <property type="match status" value="1"/>
</dbReference>
<dbReference type="GO" id="GO:0046654">
    <property type="term" value="P:tetrahydrofolate biosynthetic process"/>
    <property type="evidence" value="ECO:0007669"/>
    <property type="project" value="UniProtKB-UniPathway"/>
</dbReference>
<dbReference type="EC" id="2.5.1.15" evidence="4 9"/>
<evidence type="ECO:0000256" key="8">
    <source>
        <dbReference type="ARBA" id="ARBA00022909"/>
    </source>
</evidence>
<evidence type="ECO:0000259" key="10">
    <source>
        <dbReference type="PROSITE" id="PS50972"/>
    </source>
</evidence>
<dbReference type="NCBIfam" id="TIGR01496">
    <property type="entry name" value="DHPS"/>
    <property type="match status" value="1"/>
</dbReference>
<keyword evidence="5 9" id="KW-0808">Transferase</keyword>
<dbReference type="GO" id="GO:0004156">
    <property type="term" value="F:dihydropteroate synthase activity"/>
    <property type="evidence" value="ECO:0007669"/>
    <property type="project" value="UniProtKB-EC"/>
</dbReference>
<comment type="caution">
    <text evidence="11">The sequence shown here is derived from an EMBL/GenBank/DDBJ whole genome shotgun (WGS) entry which is preliminary data.</text>
</comment>
<dbReference type="PROSITE" id="PS50972">
    <property type="entry name" value="PTERIN_BINDING"/>
    <property type="match status" value="1"/>
</dbReference>
<proteinExistence type="inferred from homology"/>
<evidence type="ECO:0000256" key="9">
    <source>
        <dbReference type="RuleBase" id="RU361205"/>
    </source>
</evidence>
<name>A0A839UP74_9GAMM</name>
<dbReference type="UniPathway" id="UPA00077">
    <property type="reaction ID" value="UER00156"/>
</dbReference>
<keyword evidence="6 9" id="KW-0479">Metal-binding</keyword>
<dbReference type="GO" id="GO:0046656">
    <property type="term" value="P:folic acid biosynthetic process"/>
    <property type="evidence" value="ECO:0007669"/>
    <property type="project" value="UniProtKB-KW"/>
</dbReference>
<dbReference type="GO" id="GO:0046872">
    <property type="term" value="F:metal ion binding"/>
    <property type="evidence" value="ECO:0007669"/>
    <property type="project" value="UniProtKB-KW"/>
</dbReference>
<evidence type="ECO:0000313" key="11">
    <source>
        <dbReference type="EMBL" id="MBB3167556.1"/>
    </source>
</evidence>
<dbReference type="EMBL" id="JACHXZ010000001">
    <property type="protein sequence ID" value="MBB3167556.1"/>
    <property type="molecule type" value="Genomic_DNA"/>
</dbReference>
<dbReference type="CDD" id="cd00739">
    <property type="entry name" value="DHPS"/>
    <property type="match status" value="1"/>
</dbReference>
<comment type="catalytic activity">
    <reaction evidence="1">
        <text>(7,8-dihydropterin-6-yl)methyl diphosphate + 4-aminobenzoate = 7,8-dihydropteroate + diphosphate</text>
        <dbReference type="Rhea" id="RHEA:19949"/>
        <dbReference type="ChEBI" id="CHEBI:17836"/>
        <dbReference type="ChEBI" id="CHEBI:17839"/>
        <dbReference type="ChEBI" id="CHEBI:33019"/>
        <dbReference type="ChEBI" id="CHEBI:72950"/>
        <dbReference type="EC" id="2.5.1.15"/>
    </reaction>
</comment>
<feature type="domain" description="Pterin-binding" evidence="10">
    <location>
        <begin position="17"/>
        <end position="272"/>
    </location>
</feature>
<organism evidence="11 12">
    <name type="scientific">Simiduia aestuariiviva</name>
    <dbReference type="NCBI Taxonomy" id="1510459"/>
    <lineage>
        <taxon>Bacteria</taxon>
        <taxon>Pseudomonadati</taxon>
        <taxon>Pseudomonadota</taxon>
        <taxon>Gammaproteobacteria</taxon>
        <taxon>Cellvibrionales</taxon>
        <taxon>Cellvibrionaceae</taxon>
        <taxon>Simiduia</taxon>
    </lineage>
</organism>
<keyword evidence="8 9" id="KW-0289">Folate biosynthesis</keyword>